<evidence type="ECO:0000313" key="3">
    <source>
        <dbReference type="Proteomes" id="UP000799428"/>
    </source>
</evidence>
<keyword evidence="1" id="KW-0472">Membrane</keyword>
<keyword evidence="1" id="KW-1133">Transmembrane helix</keyword>
<reference evidence="2" key="1">
    <citation type="journal article" date="2020" name="Stud. Mycol.">
        <title>101 Dothideomycetes genomes: a test case for predicting lifestyles and emergence of pathogens.</title>
        <authorList>
            <person name="Haridas S."/>
            <person name="Albert R."/>
            <person name="Binder M."/>
            <person name="Bloem J."/>
            <person name="Labutti K."/>
            <person name="Salamov A."/>
            <person name="Andreopoulos B."/>
            <person name="Baker S."/>
            <person name="Barry K."/>
            <person name="Bills G."/>
            <person name="Bluhm B."/>
            <person name="Cannon C."/>
            <person name="Castanera R."/>
            <person name="Culley D."/>
            <person name="Daum C."/>
            <person name="Ezra D."/>
            <person name="Gonzalez J."/>
            <person name="Henrissat B."/>
            <person name="Kuo A."/>
            <person name="Liang C."/>
            <person name="Lipzen A."/>
            <person name="Lutzoni F."/>
            <person name="Magnuson J."/>
            <person name="Mondo S."/>
            <person name="Nolan M."/>
            <person name="Ohm R."/>
            <person name="Pangilinan J."/>
            <person name="Park H.-J."/>
            <person name="Ramirez L."/>
            <person name="Alfaro M."/>
            <person name="Sun H."/>
            <person name="Tritt A."/>
            <person name="Yoshinaga Y."/>
            <person name="Zwiers L.-H."/>
            <person name="Turgeon B."/>
            <person name="Goodwin S."/>
            <person name="Spatafora J."/>
            <person name="Crous P."/>
            <person name="Grigoriev I."/>
        </authorList>
    </citation>
    <scope>NUCLEOTIDE SEQUENCE</scope>
    <source>
        <strain evidence="2">CBS 279.74</strain>
    </source>
</reference>
<feature type="transmembrane region" description="Helical" evidence="1">
    <location>
        <begin position="21"/>
        <end position="44"/>
    </location>
</feature>
<dbReference type="Proteomes" id="UP000799428">
    <property type="component" value="Unassembled WGS sequence"/>
</dbReference>
<protein>
    <submittedName>
        <fullName evidence="2">Uncharacterized protein</fullName>
    </submittedName>
</protein>
<organism evidence="2 3">
    <name type="scientific">Pleomassaria siparia CBS 279.74</name>
    <dbReference type="NCBI Taxonomy" id="1314801"/>
    <lineage>
        <taxon>Eukaryota</taxon>
        <taxon>Fungi</taxon>
        <taxon>Dikarya</taxon>
        <taxon>Ascomycota</taxon>
        <taxon>Pezizomycotina</taxon>
        <taxon>Dothideomycetes</taxon>
        <taxon>Pleosporomycetidae</taxon>
        <taxon>Pleosporales</taxon>
        <taxon>Pleomassariaceae</taxon>
        <taxon>Pleomassaria</taxon>
    </lineage>
</organism>
<name>A0A6G1K1T5_9PLEO</name>
<dbReference type="EMBL" id="MU005775">
    <property type="protein sequence ID" value="KAF2706829.1"/>
    <property type="molecule type" value="Genomic_DNA"/>
</dbReference>
<sequence length="142" mass="15641">MRNDSGYRVRRRDERNENTRVRSLALAYGILGTPIVSILFHVSFGCSSPHSSSATFITHTLHIYLWTSIACNVHVVRGSFAGSLHCMGIGYSAFFYRGVCMTDSCGPSPFTSFRLQVRTVACVSVISLYSPYHTCSGGRSVC</sequence>
<accession>A0A6G1K1T5</accession>
<gene>
    <name evidence="2" type="ORF">K504DRAFT_67726</name>
</gene>
<keyword evidence="1" id="KW-0812">Transmembrane</keyword>
<keyword evidence="3" id="KW-1185">Reference proteome</keyword>
<evidence type="ECO:0000256" key="1">
    <source>
        <dbReference type="SAM" id="Phobius"/>
    </source>
</evidence>
<evidence type="ECO:0000313" key="2">
    <source>
        <dbReference type="EMBL" id="KAF2706829.1"/>
    </source>
</evidence>
<dbReference type="AlphaFoldDB" id="A0A6G1K1T5"/>
<proteinExistence type="predicted"/>